<dbReference type="Gene3D" id="3.40.50.2300">
    <property type="match status" value="1"/>
</dbReference>
<dbReference type="GO" id="GO:0006355">
    <property type="term" value="P:regulation of DNA-templated transcription"/>
    <property type="evidence" value="ECO:0007669"/>
    <property type="project" value="InterPro"/>
</dbReference>
<dbReference type="InterPro" id="IPR039420">
    <property type="entry name" value="WalR-like"/>
</dbReference>
<comment type="caution">
    <text evidence="2">Lacks conserved residue(s) required for the propagation of feature annotation.</text>
</comment>
<proteinExistence type="predicted"/>
<dbReference type="InterPro" id="IPR016032">
    <property type="entry name" value="Sig_transdc_resp-reg_C-effctor"/>
</dbReference>
<dbReference type="SUPFAM" id="SSF46894">
    <property type="entry name" value="C-terminal effector domain of the bipartite response regulators"/>
    <property type="match status" value="1"/>
</dbReference>
<dbReference type="InterPro" id="IPR001789">
    <property type="entry name" value="Sig_transdc_resp-reg_receiver"/>
</dbReference>
<dbReference type="SUPFAM" id="SSF52172">
    <property type="entry name" value="CheY-like"/>
    <property type="match status" value="1"/>
</dbReference>
<dbReference type="PROSITE" id="PS50110">
    <property type="entry name" value="RESPONSE_REGULATORY"/>
    <property type="match status" value="1"/>
</dbReference>
<dbReference type="GO" id="GO:0003677">
    <property type="term" value="F:DNA binding"/>
    <property type="evidence" value="ECO:0007669"/>
    <property type="project" value="UniProtKB-KW"/>
</dbReference>
<feature type="domain" description="Response regulatory" evidence="4">
    <location>
        <begin position="6"/>
        <end position="122"/>
    </location>
</feature>
<protein>
    <submittedName>
        <fullName evidence="5">Regulator of RpoS</fullName>
    </submittedName>
</protein>
<keyword evidence="1" id="KW-0238">DNA-binding</keyword>
<dbReference type="InterPro" id="IPR036388">
    <property type="entry name" value="WH-like_DNA-bd_sf"/>
</dbReference>
<dbReference type="Gene3D" id="6.10.250.690">
    <property type="match status" value="1"/>
</dbReference>
<dbReference type="PRINTS" id="PR00038">
    <property type="entry name" value="HTHLUXR"/>
</dbReference>
<dbReference type="Proteomes" id="UP001162834">
    <property type="component" value="Chromosome"/>
</dbReference>
<dbReference type="InterPro" id="IPR000792">
    <property type="entry name" value="Tscrpt_reg_LuxR_C"/>
</dbReference>
<dbReference type="KEGG" id="sbae:DSM104329_01380"/>
<dbReference type="RefSeq" id="WP_259314661.1">
    <property type="nucleotide sequence ID" value="NZ_CP087164.1"/>
</dbReference>
<dbReference type="Pfam" id="PF00072">
    <property type="entry name" value="Response_reg"/>
    <property type="match status" value="1"/>
</dbReference>
<evidence type="ECO:0000313" key="6">
    <source>
        <dbReference type="Proteomes" id="UP001162834"/>
    </source>
</evidence>
<dbReference type="PROSITE" id="PS50043">
    <property type="entry name" value="HTH_LUXR_2"/>
    <property type="match status" value="1"/>
</dbReference>
<dbReference type="Pfam" id="PF00196">
    <property type="entry name" value="GerE"/>
    <property type="match status" value="1"/>
</dbReference>
<dbReference type="InterPro" id="IPR011006">
    <property type="entry name" value="CheY-like_superfamily"/>
</dbReference>
<dbReference type="SMART" id="SM00448">
    <property type="entry name" value="REC"/>
    <property type="match status" value="1"/>
</dbReference>
<reference evidence="5" key="1">
    <citation type="journal article" date="2022" name="Int. J. Syst. Evol. Microbiol.">
        <title>Pseudomonas aegrilactucae sp. nov. and Pseudomonas morbosilactucae sp. nov., pathogens causing bacterial rot of lettuce in Japan.</title>
        <authorList>
            <person name="Sawada H."/>
            <person name="Fujikawa T."/>
            <person name="Satou M."/>
        </authorList>
    </citation>
    <scope>NUCLEOTIDE SEQUENCE</scope>
    <source>
        <strain evidence="5">0166_1</strain>
    </source>
</reference>
<dbReference type="CDD" id="cd06170">
    <property type="entry name" value="LuxR_C_like"/>
    <property type="match status" value="1"/>
</dbReference>
<dbReference type="AlphaFoldDB" id="A0A9E7BZ75"/>
<gene>
    <name evidence="5" type="primary">rssB_1</name>
    <name evidence="5" type="ORF">DSM104329_01380</name>
</gene>
<evidence type="ECO:0000313" key="5">
    <source>
        <dbReference type="EMBL" id="UGS34996.1"/>
    </source>
</evidence>
<dbReference type="Gene3D" id="1.10.10.10">
    <property type="entry name" value="Winged helix-like DNA-binding domain superfamily/Winged helix DNA-binding domain"/>
    <property type="match status" value="1"/>
</dbReference>
<feature type="domain" description="HTH luxR-type" evidence="3">
    <location>
        <begin position="129"/>
        <end position="194"/>
    </location>
</feature>
<accession>A0A9E7BZ75</accession>
<dbReference type="PANTHER" id="PTHR43214:SF44">
    <property type="entry name" value="TWO-COMPONENT RESPONSE REGULATOR"/>
    <property type="match status" value="1"/>
</dbReference>
<evidence type="ECO:0000259" key="4">
    <source>
        <dbReference type="PROSITE" id="PS50110"/>
    </source>
</evidence>
<dbReference type="PANTHER" id="PTHR43214">
    <property type="entry name" value="TWO-COMPONENT RESPONSE REGULATOR"/>
    <property type="match status" value="1"/>
</dbReference>
<dbReference type="SMART" id="SM00421">
    <property type="entry name" value="HTH_LUXR"/>
    <property type="match status" value="1"/>
</dbReference>
<evidence type="ECO:0000259" key="3">
    <source>
        <dbReference type="PROSITE" id="PS50043"/>
    </source>
</evidence>
<dbReference type="CDD" id="cd17574">
    <property type="entry name" value="REC_OmpR"/>
    <property type="match status" value="1"/>
</dbReference>
<dbReference type="GO" id="GO:0000160">
    <property type="term" value="P:phosphorelay signal transduction system"/>
    <property type="evidence" value="ECO:0007669"/>
    <property type="project" value="InterPro"/>
</dbReference>
<evidence type="ECO:0000256" key="1">
    <source>
        <dbReference type="ARBA" id="ARBA00023125"/>
    </source>
</evidence>
<keyword evidence="6" id="KW-1185">Reference proteome</keyword>
<sequence>MEIGRTVLIADADEASRSGLARLLRGAGYRVVQCDTGDGALEIARSTEPSAVILEVPLPNVSGYEVCHVLKSELGGQVPVVFVSGTRTEAYDRVAGLLLGADDYLVKPYSPGELLARLTNLVRRSRSRVAAGGRRLTKREHEVLDLLGDGLRPDDIARRLFISPKTVATHVEHILRKFDVNSKTEAVAVAYRDGILRPR</sequence>
<organism evidence="5 6">
    <name type="scientific">Capillimicrobium parvum</name>
    <dbReference type="NCBI Taxonomy" id="2884022"/>
    <lineage>
        <taxon>Bacteria</taxon>
        <taxon>Bacillati</taxon>
        <taxon>Actinomycetota</taxon>
        <taxon>Thermoleophilia</taxon>
        <taxon>Solirubrobacterales</taxon>
        <taxon>Capillimicrobiaceae</taxon>
        <taxon>Capillimicrobium</taxon>
    </lineage>
</organism>
<name>A0A9E7BZ75_9ACTN</name>
<evidence type="ECO:0000256" key="2">
    <source>
        <dbReference type="PROSITE-ProRule" id="PRU00169"/>
    </source>
</evidence>
<dbReference type="EMBL" id="CP087164">
    <property type="protein sequence ID" value="UGS34996.1"/>
    <property type="molecule type" value="Genomic_DNA"/>
</dbReference>